<reference evidence="1 2" key="1">
    <citation type="journal article" date="2022" name="Allergy">
        <title>Genome assembly and annotation of Periplaneta americana reveal a comprehensive cockroach allergen profile.</title>
        <authorList>
            <person name="Wang L."/>
            <person name="Xiong Q."/>
            <person name="Saelim N."/>
            <person name="Wang L."/>
            <person name="Nong W."/>
            <person name="Wan A.T."/>
            <person name="Shi M."/>
            <person name="Liu X."/>
            <person name="Cao Q."/>
            <person name="Hui J.H.L."/>
            <person name="Sookrung N."/>
            <person name="Leung T.F."/>
            <person name="Tungtrongchitr A."/>
            <person name="Tsui S.K.W."/>
        </authorList>
    </citation>
    <scope>NUCLEOTIDE SEQUENCE [LARGE SCALE GENOMIC DNA]</scope>
    <source>
        <strain evidence="1">PWHHKU_190912</strain>
    </source>
</reference>
<protein>
    <submittedName>
        <fullName evidence="1">Uncharacterized protein</fullName>
    </submittedName>
</protein>
<evidence type="ECO:0000313" key="2">
    <source>
        <dbReference type="Proteomes" id="UP001148838"/>
    </source>
</evidence>
<name>A0ABQ8STQ9_PERAM</name>
<comment type="caution">
    <text evidence="1">The sequence shown here is derived from an EMBL/GenBank/DDBJ whole genome shotgun (WGS) entry which is preliminary data.</text>
</comment>
<organism evidence="1 2">
    <name type="scientific">Periplaneta americana</name>
    <name type="common">American cockroach</name>
    <name type="synonym">Blatta americana</name>
    <dbReference type="NCBI Taxonomy" id="6978"/>
    <lineage>
        <taxon>Eukaryota</taxon>
        <taxon>Metazoa</taxon>
        <taxon>Ecdysozoa</taxon>
        <taxon>Arthropoda</taxon>
        <taxon>Hexapoda</taxon>
        <taxon>Insecta</taxon>
        <taxon>Pterygota</taxon>
        <taxon>Neoptera</taxon>
        <taxon>Polyneoptera</taxon>
        <taxon>Dictyoptera</taxon>
        <taxon>Blattodea</taxon>
        <taxon>Blattoidea</taxon>
        <taxon>Blattidae</taxon>
        <taxon>Blattinae</taxon>
        <taxon>Periplaneta</taxon>
    </lineage>
</organism>
<keyword evidence="2" id="KW-1185">Reference proteome</keyword>
<dbReference type="Proteomes" id="UP001148838">
    <property type="component" value="Unassembled WGS sequence"/>
</dbReference>
<evidence type="ECO:0000313" key="1">
    <source>
        <dbReference type="EMBL" id="KAJ4437574.1"/>
    </source>
</evidence>
<sequence>MAGLCEGGNEPSGPLKAICNSTSTSKRVEFINDLCCVLTGSDIPLWNSPAFRQFLKKYTTHNILNQSILRKNYSEEVYQETGEDNN</sequence>
<dbReference type="EMBL" id="JAJSOF020000021">
    <property type="protein sequence ID" value="KAJ4437574.1"/>
    <property type="molecule type" value="Genomic_DNA"/>
</dbReference>
<proteinExistence type="predicted"/>
<gene>
    <name evidence="1" type="ORF">ANN_17719</name>
</gene>
<accession>A0ABQ8STQ9</accession>